<dbReference type="Proteomes" id="UP001207468">
    <property type="component" value="Unassembled WGS sequence"/>
</dbReference>
<dbReference type="EMBL" id="JAGFNK010000438">
    <property type="protein sequence ID" value="KAI9450374.1"/>
    <property type="molecule type" value="Genomic_DNA"/>
</dbReference>
<sequence length="64" mass="7695">MNTRWEKSINKRLTNDKITALTITRDKNFRKLVENTWEGVLLKQMDLPPDWLQNREVLVGRRLT</sequence>
<gene>
    <name evidence="1" type="ORF">F5148DRAFT_1243531</name>
</gene>
<organism evidence="1 2">
    <name type="scientific">Russula earlei</name>
    <dbReference type="NCBI Taxonomy" id="71964"/>
    <lineage>
        <taxon>Eukaryota</taxon>
        <taxon>Fungi</taxon>
        <taxon>Dikarya</taxon>
        <taxon>Basidiomycota</taxon>
        <taxon>Agaricomycotina</taxon>
        <taxon>Agaricomycetes</taxon>
        <taxon>Russulales</taxon>
        <taxon>Russulaceae</taxon>
        <taxon>Russula</taxon>
    </lineage>
</organism>
<evidence type="ECO:0000313" key="2">
    <source>
        <dbReference type="Proteomes" id="UP001207468"/>
    </source>
</evidence>
<protein>
    <submittedName>
        <fullName evidence="1">Uncharacterized protein</fullName>
    </submittedName>
</protein>
<keyword evidence="2" id="KW-1185">Reference proteome</keyword>
<proteinExistence type="predicted"/>
<comment type="caution">
    <text evidence="1">The sequence shown here is derived from an EMBL/GenBank/DDBJ whole genome shotgun (WGS) entry which is preliminary data.</text>
</comment>
<accession>A0ACC0TVB5</accession>
<evidence type="ECO:0000313" key="1">
    <source>
        <dbReference type="EMBL" id="KAI9450374.1"/>
    </source>
</evidence>
<reference evidence="1" key="1">
    <citation type="submission" date="2021-03" db="EMBL/GenBank/DDBJ databases">
        <title>Evolutionary priming and transition to the ectomycorrhizal habit in an iconic lineage of mushroom-forming fungi: is preadaptation a requirement?</title>
        <authorList>
            <consortium name="DOE Joint Genome Institute"/>
            <person name="Looney B.P."/>
            <person name="Miyauchi S."/>
            <person name="Morin E."/>
            <person name="Drula E."/>
            <person name="Courty P.E."/>
            <person name="Chicoki N."/>
            <person name="Fauchery L."/>
            <person name="Kohler A."/>
            <person name="Kuo A."/>
            <person name="LaButti K."/>
            <person name="Pangilinan J."/>
            <person name="Lipzen A."/>
            <person name="Riley R."/>
            <person name="Andreopoulos W."/>
            <person name="He G."/>
            <person name="Johnson J."/>
            <person name="Barry K.W."/>
            <person name="Grigoriev I.V."/>
            <person name="Nagy L."/>
            <person name="Hibbett D."/>
            <person name="Henrissat B."/>
            <person name="Matheny P.B."/>
            <person name="Labbe J."/>
            <person name="Martin A.F."/>
        </authorList>
    </citation>
    <scope>NUCLEOTIDE SEQUENCE</scope>
    <source>
        <strain evidence="1">BPL698</strain>
    </source>
</reference>
<name>A0ACC0TVB5_9AGAM</name>